<dbReference type="KEGG" id="mcat:MC25239_00271"/>
<dbReference type="PANTHER" id="PTHR34580:SF1">
    <property type="entry name" value="PROTEIN PAFC"/>
    <property type="match status" value="1"/>
</dbReference>
<protein>
    <submittedName>
        <fullName evidence="1">DeoR-like helix-turn-helix domain protein</fullName>
    </submittedName>
</protein>
<dbReference type="GO" id="GO:0003700">
    <property type="term" value="F:DNA-binding transcription factor activity"/>
    <property type="evidence" value="ECO:0007669"/>
    <property type="project" value="InterPro"/>
</dbReference>
<dbReference type="PANTHER" id="PTHR34580">
    <property type="match status" value="1"/>
</dbReference>
<dbReference type="GeneID" id="66586284"/>
<dbReference type="InterPro" id="IPR057727">
    <property type="entry name" value="WCX_dom"/>
</dbReference>
<proteinExistence type="predicted"/>
<dbReference type="InterPro" id="IPR051534">
    <property type="entry name" value="CBASS_pafABC_assoc_protein"/>
</dbReference>
<dbReference type="InterPro" id="IPR018356">
    <property type="entry name" value="Tscrpt_reg_HTH_DeoR_CS"/>
</dbReference>
<dbReference type="Proteomes" id="UP000280228">
    <property type="component" value="Chromosome"/>
</dbReference>
<evidence type="ECO:0000313" key="2">
    <source>
        <dbReference type="Proteomes" id="UP000280228"/>
    </source>
</evidence>
<dbReference type="InterPro" id="IPR026881">
    <property type="entry name" value="WYL_dom"/>
</dbReference>
<accession>A0A3A9L8Y8</accession>
<dbReference type="PROSITE" id="PS52050">
    <property type="entry name" value="WYL"/>
    <property type="match status" value="1"/>
</dbReference>
<gene>
    <name evidence="1" type="ORF">EJK53_0258</name>
</gene>
<organism evidence="1 2">
    <name type="scientific">Moraxella catarrhalis</name>
    <name type="common">Branhamella catarrhalis</name>
    <dbReference type="NCBI Taxonomy" id="480"/>
    <lineage>
        <taxon>Bacteria</taxon>
        <taxon>Pseudomonadati</taxon>
        <taxon>Pseudomonadota</taxon>
        <taxon>Gammaproteobacteria</taxon>
        <taxon>Moraxellales</taxon>
        <taxon>Moraxellaceae</taxon>
        <taxon>Moraxella</taxon>
    </lineage>
</organism>
<dbReference type="OMA" id="ESPCLIW"/>
<sequence>MDNKHERLADRFADIFMRLSSHEKLDTHELAAEYQVSDKTIRRDLLRMERYLPLVRKPKMVYLDKSKQFNLSEKEFGELIRLIGVHRLIPNMDIQFLRDMLKQNTRQLQIVGYEYENIEPFFDIIPLIKSAIAEQQIIRLDYKNQTRLVHPYKLLNHRGCWYLIGTQNNEIKTFRLSKILNLSVLQGQSFVPDDEIWQLIDQGQGIWFGHQLTNVLIKTDEYARGYFLQKQILPNQKIIKSLEDGGLLIQCSVYQKQQIFPMIRSWIPHLTIIEPAEWRDYLNHQLKKYLNYLTEC</sequence>
<reference evidence="1 2" key="1">
    <citation type="submission" date="2018-12" db="EMBL/GenBank/DDBJ databases">
        <title>Persistence of Moraxella catarrhalis in Chronic Obstructive Pulmonary Disease and Regulation of the Hag/MID Adhesin.</title>
        <authorList>
            <person name="Murphy T."/>
            <person name="Zhao X."/>
            <person name="Vyas G."/>
            <person name="Aluvathingal J."/>
            <person name="Nadendla S."/>
            <person name="Tallon L."/>
            <person name="Tettelin H."/>
        </authorList>
    </citation>
    <scope>NUCLEOTIDE SEQUENCE [LARGE SCALE GENOMIC DNA]</scope>
    <source>
        <strain evidence="1 2">46P58B1</strain>
    </source>
</reference>
<dbReference type="Pfam" id="PF13280">
    <property type="entry name" value="WYL"/>
    <property type="match status" value="1"/>
</dbReference>
<dbReference type="RefSeq" id="WP_003658746.1">
    <property type="nucleotide sequence ID" value="NZ_CP007669.1"/>
</dbReference>
<dbReference type="PROSITE" id="PS51000">
    <property type="entry name" value="HTH_DEOR_2"/>
    <property type="match status" value="1"/>
</dbReference>
<name>A0A3A9L8Y8_MORCA</name>
<dbReference type="EMBL" id="CP034662">
    <property type="protein sequence ID" value="AZQ94275.1"/>
    <property type="molecule type" value="Genomic_DNA"/>
</dbReference>
<dbReference type="PROSITE" id="PS00894">
    <property type="entry name" value="HTH_DEOR_1"/>
    <property type="match status" value="1"/>
</dbReference>
<dbReference type="InterPro" id="IPR001034">
    <property type="entry name" value="DeoR_HTH"/>
</dbReference>
<dbReference type="AlphaFoldDB" id="A0A3A9L8Y8"/>
<dbReference type="Pfam" id="PF25583">
    <property type="entry name" value="WCX"/>
    <property type="match status" value="1"/>
</dbReference>
<evidence type="ECO:0000313" key="1">
    <source>
        <dbReference type="EMBL" id="AZQ94275.1"/>
    </source>
</evidence>
<dbReference type="Pfam" id="PF08220">
    <property type="entry name" value="HTH_DeoR"/>
    <property type="match status" value="1"/>
</dbReference>